<dbReference type="GeneID" id="18871270"/>
<protein>
    <submittedName>
        <fullName evidence="5">Uncharacterized protein</fullName>
    </submittedName>
</protein>
<name>G3AIC0_SPAPN</name>
<evidence type="ECO:0000256" key="4">
    <source>
        <dbReference type="ARBA" id="ARBA00022737"/>
    </source>
</evidence>
<keyword evidence="3" id="KW-0853">WD repeat</keyword>
<keyword evidence="4" id="KW-0677">Repeat</keyword>
<dbReference type="eggNOG" id="KOG1587">
    <property type="taxonomic scope" value="Eukaryota"/>
</dbReference>
<dbReference type="STRING" id="619300.G3AIC0"/>
<dbReference type="InterPro" id="IPR050687">
    <property type="entry name" value="Dynein_IC"/>
</dbReference>
<dbReference type="InterPro" id="IPR015943">
    <property type="entry name" value="WD40/YVTN_repeat-like_dom_sf"/>
</dbReference>
<dbReference type="OrthoDB" id="366230at2759"/>
<dbReference type="KEGG" id="spaa:SPAPADRAFT_48813"/>
<dbReference type="EMBL" id="GL996500">
    <property type="protein sequence ID" value="EGW33689.1"/>
    <property type="molecule type" value="Genomic_DNA"/>
</dbReference>
<dbReference type="Gene3D" id="2.130.10.10">
    <property type="entry name" value="YVTN repeat-like/Quinoprotein amine dehydrogenase"/>
    <property type="match status" value="1"/>
</dbReference>
<organism evidence="6">
    <name type="scientific">Spathaspora passalidarum (strain NRRL Y-27907 / 11-Y1)</name>
    <dbReference type="NCBI Taxonomy" id="619300"/>
    <lineage>
        <taxon>Eukaryota</taxon>
        <taxon>Fungi</taxon>
        <taxon>Dikarya</taxon>
        <taxon>Ascomycota</taxon>
        <taxon>Saccharomycotina</taxon>
        <taxon>Pichiomycetes</taxon>
        <taxon>Debaryomycetaceae</taxon>
        <taxon>Spathaspora</taxon>
    </lineage>
</organism>
<dbReference type="GO" id="GO:0005868">
    <property type="term" value="C:cytoplasmic dynein complex"/>
    <property type="evidence" value="ECO:0007669"/>
    <property type="project" value="TreeGrafter"/>
</dbReference>
<evidence type="ECO:0000313" key="5">
    <source>
        <dbReference type="EMBL" id="EGW33689.1"/>
    </source>
</evidence>
<dbReference type="HOGENOM" id="CLU_035475_0_0_1"/>
<dbReference type="GO" id="GO:0045504">
    <property type="term" value="F:dynein heavy chain binding"/>
    <property type="evidence" value="ECO:0007669"/>
    <property type="project" value="TreeGrafter"/>
</dbReference>
<dbReference type="OMA" id="HNESDAN"/>
<dbReference type="InterPro" id="IPR001680">
    <property type="entry name" value="WD40_rpt"/>
</dbReference>
<dbReference type="AlphaFoldDB" id="G3AIC0"/>
<dbReference type="InterPro" id="IPR036322">
    <property type="entry name" value="WD40_repeat_dom_sf"/>
</dbReference>
<evidence type="ECO:0000313" key="6">
    <source>
        <dbReference type="Proteomes" id="UP000000709"/>
    </source>
</evidence>
<proteinExistence type="predicted"/>
<dbReference type="Proteomes" id="UP000000709">
    <property type="component" value="Unassembled WGS sequence"/>
</dbReference>
<dbReference type="SUPFAM" id="SSF50978">
    <property type="entry name" value="WD40 repeat-like"/>
    <property type="match status" value="1"/>
</dbReference>
<dbReference type="SMART" id="SM00320">
    <property type="entry name" value="WD40"/>
    <property type="match status" value="4"/>
</dbReference>
<keyword evidence="2" id="KW-0963">Cytoplasm</keyword>
<dbReference type="GO" id="GO:0045503">
    <property type="term" value="F:dynein light chain binding"/>
    <property type="evidence" value="ECO:0007669"/>
    <property type="project" value="TreeGrafter"/>
</dbReference>
<evidence type="ECO:0000256" key="3">
    <source>
        <dbReference type="ARBA" id="ARBA00022574"/>
    </source>
</evidence>
<dbReference type="GO" id="GO:0005737">
    <property type="term" value="C:cytoplasm"/>
    <property type="evidence" value="ECO:0007669"/>
    <property type="project" value="UniProtKB-SubCell"/>
</dbReference>
<sequence length="482" mass="53523">MDRQQLLEQKRQRLQELKQRRNQHKEDVNVDAIIDTLTKQSVATSTTSVDVSTQTTEVRRVVEGVRYDKAIQTIAPEKEQEEAKAEVVTASAAAAAAEDKLVGKHELSETKLNQALANSLKLLNKLTVKSTIELEQTTVQVEHAKSGFFQEIDSHSGHTGSISDIDVCGSLIAIAYANSKYSAIVYAGTTPQHFLTSISQITTIQFDINNSNRIITGCANGSISIYELSNQLSPVVSPTLTTPLYSTTLFNNNFALHTTPILSITQLKINDNNCLLTVCKQGIINLWSSNLLAVPKTESIILFPKKLNSTFLSRAIFTSIQTHYVDTAYLNSLVFVGDGKFYQLDKDITPYITNELESGIATIINDVTVLDSMLITAHMDWNIRIWKDECKTVPVPYLVDKIVVRPDSRQFITVSHQPMAKVDLWDISKRLYTPIVTVCETAVDTVAFNETGTQLLLGKQEGFTILSIDELTVDEVEYDDGI</sequence>
<gene>
    <name evidence="5" type="ORF">SPAPADRAFT_48813</name>
</gene>
<accession>G3AIC0</accession>
<dbReference type="GO" id="GO:0010970">
    <property type="term" value="P:transport along microtubule"/>
    <property type="evidence" value="ECO:0007669"/>
    <property type="project" value="TreeGrafter"/>
</dbReference>
<comment type="subcellular location">
    <subcellularLocation>
        <location evidence="1">Cytoplasm</location>
    </subcellularLocation>
</comment>
<keyword evidence="6" id="KW-1185">Reference proteome</keyword>
<evidence type="ECO:0000256" key="1">
    <source>
        <dbReference type="ARBA" id="ARBA00004496"/>
    </source>
</evidence>
<dbReference type="RefSeq" id="XP_007373273.1">
    <property type="nucleotide sequence ID" value="XM_007373211.1"/>
</dbReference>
<dbReference type="PANTHER" id="PTHR12442:SF22">
    <property type="entry name" value="CYTOPLASMIC DYNEIN 1 INTERMEDIATE CHAIN-RELATED"/>
    <property type="match status" value="1"/>
</dbReference>
<evidence type="ECO:0000256" key="2">
    <source>
        <dbReference type="ARBA" id="ARBA00022490"/>
    </source>
</evidence>
<dbReference type="PANTHER" id="PTHR12442">
    <property type="entry name" value="DYNEIN INTERMEDIATE CHAIN"/>
    <property type="match status" value="1"/>
</dbReference>
<dbReference type="InParanoid" id="G3AIC0"/>
<reference evidence="5 6" key="1">
    <citation type="journal article" date="2011" name="Proc. Natl. Acad. Sci. U.S.A.">
        <title>Comparative genomics of xylose-fermenting fungi for enhanced biofuel production.</title>
        <authorList>
            <person name="Wohlbach D.J."/>
            <person name="Kuo A."/>
            <person name="Sato T.K."/>
            <person name="Potts K.M."/>
            <person name="Salamov A.A."/>
            <person name="LaButti K.M."/>
            <person name="Sun H."/>
            <person name="Clum A."/>
            <person name="Pangilinan J.L."/>
            <person name="Lindquist E.A."/>
            <person name="Lucas S."/>
            <person name="Lapidus A."/>
            <person name="Jin M."/>
            <person name="Gunawan C."/>
            <person name="Balan V."/>
            <person name="Dale B.E."/>
            <person name="Jeffries T.W."/>
            <person name="Zinkel R."/>
            <person name="Barry K.W."/>
            <person name="Grigoriev I.V."/>
            <person name="Gasch A.P."/>
        </authorList>
    </citation>
    <scope>NUCLEOTIDE SEQUENCE [LARGE SCALE GENOMIC DNA]</scope>
    <source>
        <strain evidence="6">NRRL Y-27907 / 11-Y1</strain>
    </source>
</reference>